<accession>A0A3N4Z3I2</accession>
<dbReference type="AlphaFoldDB" id="A0A3N4Z3I2"/>
<dbReference type="InterPro" id="IPR027417">
    <property type="entry name" value="P-loop_NTPase"/>
</dbReference>
<dbReference type="Gene3D" id="3.40.50.300">
    <property type="entry name" value="P-loop containing nucleotide triphosphate hydrolases"/>
    <property type="match status" value="1"/>
</dbReference>
<evidence type="ECO:0008006" key="3">
    <source>
        <dbReference type="Google" id="ProtNLM"/>
    </source>
</evidence>
<keyword evidence="2" id="KW-1185">Reference proteome</keyword>
<reference evidence="1 2" key="1">
    <citation type="submission" date="2018-11" db="EMBL/GenBank/DDBJ databases">
        <title>Sequencing the genomes of 1000 actinobacteria strains.</title>
        <authorList>
            <person name="Klenk H.-P."/>
        </authorList>
    </citation>
    <scope>NUCLEOTIDE SEQUENCE [LARGE SCALE GENOMIC DNA]</scope>
    <source>
        <strain evidence="1 2">DSM 14418</strain>
    </source>
</reference>
<name>A0A3N4Z3I2_9MICO</name>
<proteinExistence type="predicted"/>
<dbReference type="EMBL" id="RKRA01000001">
    <property type="protein sequence ID" value="RPF26404.1"/>
    <property type="molecule type" value="Genomic_DNA"/>
</dbReference>
<dbReference type="SUPFAM" id="SSF53795">
    <property type="entry name" value="PEP carboxykinase-like"/>
    <property type="match status" value="1"/>
</dbReference>
<evidence type="ECO:0000313" key="2">
    <source>
        <dbReference type="Proteomes" id="UP000280726"/>
    </source>
</evidence>
<sequence length="397" mass="42467">MTSGVSAAAEPNAAATEALRARLRLLGTTFAVECPDEEFRRELERAWSRCIVDEPSSSDDGDVDFPLSEVGEAGVAGLLMRLTPRAIHHAVGQRLMVHAAGLVDDRGRVVALVGRSGAGKTTAAVTLAKHNFGYVTDETVGVGESRQIAPFPRPLAQVDRATGRKVQTSPDELGLRRAPADLTLDRIVLLDRDTEPRPASVESVPLLDGLMEIIPQTSGLVGLDRPLQRLCAVSQECGGLRRLSFHQIDDGVADLLRAVLTEPVADTEDWQPVADPVSDEPDISTGFLDGRVRRRHHRDAVRIDGEILLLVGSAPVRISGIGLTVWLESHEAPTIEQLVEAAVATHGPHPHAADLVREAVATMAEAEVVAYGLPRAARDLLGPLSDTEARPGARAAR</sequence>
<dbReference type="Proteomes" id="UP000280726">
    <property type="component" value="Unassembled WGS sequence"/>
</dbReference>
<organism evidence="1 2">
    <name type="scientific">Georgenia muralis</name>
    <dbReference type="NCBI Taxonomy" id="154117"/>
    <lineage>
        <taxon>Bacteria</taxon>
        <taxon>Bacillati</taxon>
        <taxon>Actinomycetota</taxon>
        <taxon>Actinomycetes</taxon>
        <taxon>Micrococcales</taxon>
        <taxon>Bogoriellaceae</taxon>
        <taxon>Georgenia</taxon>
    </lineage>
</organism>
<evidence type="ECO:0000313" key="1">
    <source>
        <dbReference type="EMBL" id="RPF26404.1"/>
    </source>
</evidence>
<comment type="caution">
    <text evidence="1">The sequence shown here is derived from an EMBL/GenBank/DDBJ whole genome shotgun (WGS) entry which is preliminary data.</text>
</comment>
<protein>
    <recommendedName>
        <fullName evidence="3">Coenzyme PQQ synthesis protein D (PqqD)</fullName>
    </recommendedName>
</protein>
<gene>
    <name evidence="1" type="ORF">EDD32_0843</name>
</gene>